<proteinExistence type="predicted"/>
<feature type="transmembrane region" description="Helical" evidence="1">
    <location>
        <begin position="7"/>
        <end position="24"/>
    </location>
</feature>
<gene>
    <name evidence="2" type="ORF">K9B37_09405</name>
</gene>
<protein>
    <submittedName>
        <fullName evidence="2">Uncharacterized protein</fullName>
    </submittedName>
</protein>
<evidence type="ECO:0000313" key="2">
    <source>
        <dbReference type="EMBL" id="MBZ6076500.1"/>
    </source>
</evidence>
<sequence length="141" mass="15461">MIEWRPIVVGTWFVVNCLFLLGAFDVGGMQLGAWTVLNSRYAMQWHLLAGFVAAWGIAAVLTSLGTRKYVLGESLSAPAIASLAAVTAILVMQVWPYFPTPVYLTLTEKLNGLVRSLPPSCRILSDDTGLNFYSERPVVQL</sequence>
<keyword evidence="1" id="KW-1133">Transmembrane helix</keyword>
<feature type="transmembrane region" description="Helical" evidence="1">
    <location>
        <begin position="44"/>
        <end position="65"/>
    </location>
</feature>
<keyword evidence="1" id="KW-0472">Membrane</keyword>
<organism evidence="2 3">
    <name type="scientific">Microvirga puerhi</name>
    <dbReference type="NCBI Taxonomy" id="2876078"/>
    <lineage>
        <taxon>Bacteria</taxon>
        <taxon>Pseudomonadati</taxon>
        <taxon>Pseudomonadota</taxon>
        <taxon>Alphaproteobacteria</taxon>
        <taxon>Hyphomicrobiales</taxon>
        <taxon>Methylobacteriaceae</taxon>
        <taxon>Microvirga</taxon>
    </lineage>
</organism>
<dbReference type="Proteomes" id="UP000704176">
    <property type="component" value="Unassembled WGS sequence"/>
</dbReference>
<name>A0ABS7VN19_9HYPH</name>
<keyword evidence="3" id="KW-1185">Reference proteome</keyword>
<evidence type="ECO:0000256" key="1">
    <source>
        <dbReference type="SAM" id="Phobius"/>
    </source>
</evidence>
<comment type="caution">
    <text evidence="2">The sequence shown here is derived from an EMBL/GenBank/DDBJ whole genome shotgun (WGS) entry which is preliminary data.</text>
</comment>
<feature type="transmembrane region" description="Helical" evidence="1">
    <location>
        <begin position="77"/>
        <end position="98"/>
    </location>
</feature>
<evidence type="ECO:0000313" key="3">
    <source>
        <dbReference type="Proteomes" id="UP000704176"/>
    </source>
</evidence>
<dbReference type="EMBL" id="JAIRBM010000005">
    <property type="protein sequence ID" value="MBZ6076500.1"/>
    <property type="molecule type" value="Genomic_DNA"/>
</dbReference>
<keyword evidence="1" id="KW-0812">Transmembrane</keyword>
<accession>A0ABS7VN19</accession>
<dbReference type="RefSeq" id="WP_224312816.1">
    <property type="nucleotide sequence ID" value="NZ_JAIRBM010000005.1"/>
</dbReference>
<reference evidence="2 3" key="1">
    <citation type="submission" date="2021-09" db="EMBL/GenBank/DDBJ databases">
        <title>The complete genome sequence of a new microorganism.</title>
        <authorList>
            <person name="Zi Z."/>
        </authorList>
    </citation>
    <scope>NUCLEOTIDE SEQUENCE [LARGE SCALE GENOMIC DNA]</scope>
    <source>
        <strain evidence="2 3">WGZ8</strain>
    </source>
</reference>